<comment type="caution">
    <text evidence="12">The sequence shown here is derived from an EMBL/GenBank/DDBJ whole genome shotgun (WGS) entry which is preliminary data.</text>
</comment>
<evidence type="ECO:0000259" key="11">
    <source>
        <dbReference type="PROSITE" id="PS01124"/>
    </source>
</evidence>
<feature type="coiled-coil region" evidence="9">
    <location>
        <begin position="347"/>
        <end position="374"/>
    </location>
</feature>
<dbReference type="InterPro" id="IPR018062">
    <property type="entry name" value="HTH_AraC-typ_CS"/>
</dbReference>
<dbReference type="RefSeq" id="WP_377493414.1">
    <property type="nucleotide sequence ID" value="NZ_JBHMDO010000017.1"/>
</dbReference>
<keyword evidence="5" id="KW-0805">Transcription regulation</keyword>
<dbReference type="Gene3D" id="3.30.450.20">
    <property type="entry name" value="PAS domain"/>
    <property type="match status" value="1"/>
</dbReference>
<dbReference type="SMART" id="SM00342">
    <property type="entry name" value="HTH_ARAC"/>
    <property type="match status" value="1"/>
</dbReference>
<evidence type="ECO:0000256" key="2">
    <source>
        <dbReference type="ARBA" id="ARBA00022475"/>
    </source>
</evidence>
<feature type="domain" description="HTH araC/xylS-type" evidence="11">
    <location>
        <begin position="652"/>
        <end position="750"/>
    </location>
</feature>
<evidence type="ECO:0000256" key="7">
    <source>
        <dbReference type="ARBA" id="ARBA00023136"/>
    </source>
</evidence>
<comment type="subcellular location">
    <subcellularLocation>
        <location evidence="1">Cell membrane</location>
        <topology evidence="1">Multi-pass membrane protein</topology>
    </subcellularLocation>
</comment>
<dbReference type="InterPro" id="IPR033479">
    <property type="entry name" value="dCache_1"/>
</dbReference>
<dbReference type="Pfam" id="PF12833">
    <property type="entry name" value="HTH_18"/>
    <property type="match status" value="1"/>
</dbReference>
<dbReference type="InterPro" id="IPR009057">
    <property type="entry name" value="Homeodomain-like_sf"/>
</dbReference>
<keyword evidence="6" id="KW-0238">DNA-binding</keyword>
<reference evidence="12 13" key="1">
    <citation type="submission" date="2024-09" db="EMBL/GenBank/DDBJ databases">
        <authorList>
            <person name="Sun Q."/>
            <person name="Mori K."/>
        </authorList>
    </citation>
    <scope>NUCLEOTIDE SEQUENCE [LARGE SCALE GENOMIC DNA]</scope>
    <source>
        <strain evidence="12 13">TISTR 2452</strain>
    </source>
</reference>
<evidence type="ECO:0000256" key="8">
    <source>
        <dbReference type="ARBA" id="ARBA00023163"/>
    </source>
</evidence>
<dbReference type="Gene3D" id="1.10.10.60">
    <property type="entry name" value="Homeodomain-like"/>
    <property type="match status" value="2"/>
</dbReference>
<keyword evidence="13" id="KW-1185">Reference proteome</keyword>
<evidence type="ECO:0000256" key="1">
    <source>
        <dbReference type="ARBA" id="ARBA00004651"/>
    </source>
</evidence>
<sequence>MKRFPMMLQLTLILFCVMAIPMAIVTWYSSARIVQHSESAIAESSLAGLNANRRLNENALGNMAQDVVRLATSKVFDRIRDFETYAEANADYGNISSTLVVLSELQNLNHRVDGVYSSSFYLADSDYVISTDKGITRLNRYDPLDWMEKALEGRRGISGVWVPRKLASGVNVVSYVMPLNRLSTTTRGTIVVNLQESRISDYLRSNEPGKHGYFLLEADGTIISHSDKNLLLTDGREQPFIGDILDAGSKEGYAFREVNGERLIYTWSKSELLGWWNVNLYSTDELLTKARNLQHGLIGLTIVIIFAGAGLTVLLATWLSKPVRQLVRALRARGHLGVSNKNELLFLDAAFKRMQEEEEELYKLLKEREQDTRSLAIHNLLRGDVPKQIGELFPASCFRVAVVSIDRYRRYVSHANTETRNYHRYVLTSQCDGLFPDTVGARCVYQGEGCFVIVLNYGDDEAEAMTAAIDEALAAIRDAAAELLGHTVTIGVSSQAEDCVRLSDLAVEAMEVIKHRMIAGSGGIYYWGQQADRGKKYMYPTNSERRIVNFLDKGDLSSIEGELASIRGEIESAEYISYDNILFIYNQLVGVTIKHLRENNISTSRIFAGRGNVYSAIASIDTLDELEDYLRGFFRDIVQYLARSSGEANYGDRIIQYLEAHFREEIVYEDMAKEIGISYSYMRKIAYEVTGKSLIDYVNALRIENAKQLLLETNLSMTQIAAEVGYSNVQSFNRFFRKFEGMPPSGFKALRGASAMSATDGLEEHL</sequence>
<keyword evidence="4 10" id="KW-1133">Transmembrane helix</keyword>
<dbReference type="PANTHER" id="PTHR43280">
    <property type="entry name" value="ARAC-FAMILY TRANSCRIPTIONAL REGULATOR"/>
    <property type="match status" value="1"/>
</dbReference>
<dbReference type="PANTHER" id="PTHR43280:SF2">
    <property type="entry name" value="HTH-TYPE TRANSCRIPTIONAL REGULATOR EXSA"/>
    <property type="match status" value="1"/>
</dbReference>
<evidence type="ECO:0000256" key="6">
    <source>
        <dbReference type="ARBA" id="ARBA00023125"/>
    </source>
</evidence>
<evidence type="ECO:0000313" key="12">
    <source>
        <dbReference type="EMBL" id="MFB9326288.1"/>
    </source>
</evidence>
<evidence type="ECO:0000313" key="13">
    <source>
        <dbReference type="Proteomes" id="UP001589747"/>
    </source>
</evidence>
<dbReference type="PROSITE" id="PS01124">
    <property type="entry name" value="HTH_ARAC_FAMILY_2"/>
    <property type="match status" value="1"/>
</dbReference>
<dbReference type="Proteomes" id="UP001589747">
    <property type="component" value="Unassembled WGS sequence"/>
</dbReference>
<feature type="transmembrane region" description="Helical" evidence="10">
    <location>
        <begin position="297"/>
        <end position="319"/>
    </location>
</feature>
<keyword evidence="8" id="KW-0804">Transcription</keyword>
<gene>
    <name evidence="12" type="ORF">ACFFSY_10220</name>
</gene>
<keyword evidence="3 10" id="KW-0812">Transmembrane</keyword>
<dbReference type="InterPro" id="IPR018060">
    <property type="entry name" value="HTH_AraC"/>
</dbReference>
<keyword evidence="7 10" id="KW-0472">Membrane</keyword>
<keyword evidence="9" id="KW-0175">Coiled coil</keyword>
<evidence type="ECO:0000256" key="9">
    <source>
        <dbReference type="SAM" id="Coils"/>
    </source>
</evidence>
<accession>A0ABV5KM26</accession>
<keyword evidence="2" id="KW-1003">Cell membrane</keyword>
<evidence type="ECO:0000256" key="5">
    <source>
        <dbReference type="ARBA" id="ARBA00023015"/>
    </source>
</evidence>
<dbReference type="EMBL" id="JBHMDO010000017">
    <property type="protein sequence ID" value="MFB9326288.1"/>
    <property type="molecule type" value="Genomic_DNA"/>
</dbReference>
<dbReference type="CDD" id="cd12912">
    <property type="entry name" value="PDC2_MCP_like"/>
    <property type="match status" value="1"/>
</dbReference>
<name>A0ABV5KM26_9BACL</name>
<evidence type="ECO:0000256" key="10">
    <source>
        <dbReference type="SAM" id="Phobius"/>
    </source>
</evidence>
<evidence type="ECO:0000256" key="4">
    <source>
        <dbReference type="ARBA" id="ARBA00022989"/>
    </source>
</evidence>
<organism evidence="12 13">
    <name type="scientific">Paenibacillus aurantiacus</name>
    <dbReference type="NCBI Taxonomy" id="1936118"/>
    <lineage>
        <taxon>Bacteria</taxon>
        <taxon>Bacillati</taxon>
        <taxon>Bacillota</taxon>
        <taxon>Bacilli</taxon>
        <taxon>Bacillales</taxon>
        <taxon>Paenibacillaceae</taxon>
        <taxon>Paenibacillus</taxon>
    </lineage>
</organism>
<dbReference type="Pfam" id="PF02743">
    <property type="entry name" value="dCache_1"/>
    <property type="match status" value="1"/>
</dbReference>
<protein>
    <submittedName>
        <fullName evidence="12">Helix-turn-helix domain-containing protein</fullName>
    </submittedName>
</protein>
<dbReference type="PROSITE" id="PS00041">
    <property type="entry name" value="HTH_ARAC_FAMILY_1"/>
    <property type="match status" value="1"/>
</dbReference>
<proteinExistence type="predicted"/>
<evidence type="ECO:0000256" key="3">
    <source>
        <dbReference type="ARBA" id="ARBA00022692"/>
    </source>
</evidence>
<dbReference type="SUPFAM" id="SSF46689">
    <property type="entry name" value="Homeodomain-like"/>
    <property type="match status" value="1"/>
</dbReference>